<evidence type="ECO:0000256" key="5">
    <source>
        <dbReference type="ARBA" id="ARBA00012807"/>
    </source>
</evidence>
<comment type="subunit">
    <text evidence="4 15 16">Homodimer.</text>
</comment>
<evidence type="ECO:0000313" key="19">
    <source>
        <dbReference type="EMBL" id="SFV74434.1"/>
    </source>
</evidence>
<dbReference type="InterPro" id="IPR016009">
    <property type="entry name" value="tRNA_MeTrfase_TRMD/TRM10"/>
</dbReference>
<dbReference type="InterPro" id="IPR002649">
    <property type="entry name" value="tRNA_m1G_MeTrfase_TrmD"/>
</dbReference>
<comment type="caution">
    <text evidence="15">Lacks conserved residue(s) required for the propagation of feature annotation.</text>
</comment>
<comment type="catalytic activity">
    <reaction evidence="14 15 16">
        <text>guanosine(37) in tRNA + S-adenosyl-L-methionine = N(1)-methylguanosine(37) in tRNA + S-adenosyl-L-homocysteine + H(+)</text>
        <dbReference type="Rhea" id="RHEA:36899"/>
        <dbReference type="Rhea" id="RHEA-COMP:10145"/>
        <dbReference type="Rhea" id="RHEA-COMP:10147"/>
        <dbReference type="ChEBI" id="CHEBI:15378"/>
        <dbReference type="ChEBI" id="CHEBI:57856"/>
        <dbReference type="ChEBI" id="CHEBI:59789"/>
        <dbReference type="ChEBI" id="CHEBI:73542"/>
        <dbReference type="ChEBI" id="CHEBI:74269"/>
        <dbReference type="EC" id="2.1.1.228"/>
    </reaction>
</comment>
<evidence type="ECO:0000256" key="16">
    <source>
        <dbReference type="RuleBase" id="RU003464"/>
    </source>
</evidence>
<keyword evidence="10 15" id="KW-0949">S-adenosyl-L-methionine</keyword>
<dbReference type="Pfam" id="PF09936">
    <property type="entry name" value="Methyltrn_RNA_4"/>
    <property type="match status" value="1"/>
</dbReference>
<evidence type="ECO:0000256" key="9">
    <source>
        <dbReference type="ARBA" id="ARBA00022679"/>
    </source>
</evidence>
<dbReference type="Pfam" id="PF01746">
    <property type="entry name" value="tRNA_m1G_MT"/>
    <property type="match status" value="1"/>
</dbReference>
<evidence type="ECO:0000256" key="7">
    <source>
        <dbReference type="ARBA" id="ARBA00022490"/>
    </source>
</evidence>
<organism evidence="19 20">
    <name type="scientific">Desulfovibrio piger</name>
    <dbReference type="NCBI Taxonomy" id="901"/>
    <lineage>
        <taxon>Bacteria</taxon>
        <taxon>Pseudomonadati</taxon>
        <taxon>Thermodesulfobacteriota</taxon>
        <taxon>Desulfovibrionia</taxon>
        <taxon>Desulfovibrionales</taxon>
        <taxon>Desulfovibrionaceae</taxon>
        <taxon>Desulfovibrio</taxon>
    </lineage>
</organism>
<dbReference type="Gene3D" id="3.40.1280.10">
    <property type="match status" value="2"/>
</dbReference>
<dbReference type="InterPro" id="IPR029028">
    <property type="entry name" value="Alpha/beta_knot_MTases"/>
</dbReference>
<evidence type="ECO:0000256" key="13">
    <source>
        <dbReference type="ARBA" id="ARBA00033392"/>
    </source>
</evidence>
<evidence type="ECO:0000313" key="20">
    <source>
        <dbReference type="Proteomes" id="UP000186323"/>
    </source>
</evidence>
<evidence type="ECO:0000256" key="15">
    <source>
        <dbReference type="HAMAP-Rule" id="MF_00605"/>
    </source>
</evidence>
<evidence type="ECO:0000256" key="10">
    <source>
        <dbReference type="ARBA" id="ARBA00022691"/>
    </source>
</evidence>
<keyword evidence="11 15" id="KW-0819">tRNA processing</keyword>
<dbReference type="PANTHER" id="PTHR46417">
    <property type="entry name" value="TRNA (GUANINE-N(1)-)-METHYLTRANSFERASE"/>
    <property type="match status" value="1"/>
</dbReference>
<dbReference type="CDD" id="cd18085">
    <property type="entry name" value="TM1570-like"/>
    <property type="match status" value="1"/>
</dbReference>
<dbReference type="HAMAP" id="MF_00605">
    <property type="entry name" value="TrmD"/>
    <property type="match status" value="1"/>
</dbReference>
<evidence type="ECO:0000259" key="18">
    <source>
        <dbReference type="Pfam" id="PF09936"/>
    </source>
</evidence>
<name>A0A1K1LIB3_9BACT</name>
<dbReference type="GO" id="GO:0052906">
    <property type="term" value="F:tRNA (guanine(37)-N1)-methyltransferase activity"/>
    <property type="evidence" value="ECO:0007669"/>
    <property type="project" value="UniProtKB-UniRule"/>
</dbReference>
<dbReference type="Proteomes" id="UP000186323">
    <property type="component" value="Chromosome I"/>
</dbReference>
<dbReference type="CDD" id="cd18080">
    <property type="entry name" value="TrmD-like"/>
    <property type="match status" value="1"/>
</dbReference>
<dbReference type="PANTHER" id="PTHR46417:SF1">
    <property type="entry name" value="TRNA (GUANINE-N(1)-)-METHYLTRANSFERASE"/>
    <property type="match status" value="1"/>
</dbReference>
<evidence type="ECO:0000259" key="17">
    <source>
        <dbReference type="Pfam" id="PF01746"/>
    </source>
</evidence>
<dbReference type="NCBIfam" id="NF000648">
    <property type="entry name" value="PRK00026.1"/>
    <property type="match status" value="1"/>
</dbReference>
<evidence type="ECO:0000256" key="2">
    <source>
        <dbReference type="ARBA" id="ARBA00004496"/>
    </source>
</evidence>
<reference evidence="20" key="1">
    <citation type="submission" date="2016-10" db="EMBL/GenBank/DDBJ databases">
        <authorList>
            <person name="Wegmann U."/>
        </authorList>
    </citation>
    <scope>NUCLEOTIDE SEQUENCE [LARGE SCALE GENOMIC DNA]</scope>
</reference>
<proteinExistence type="inferred from homology"/>
<evidence type="ECO:0000256" key="1">
    <source>
        <dbReference type="ARBA" id="ARBA00002634"/>
    </source>
</evidence>
<dbReference type="OrthoDB" id="9807416at2"/>
<keyword evidence="8 15" id="KW-0489">Methyltransferase</keyword>
<gene>
    <name evidence="15" type="primary">trmD</name>
    <name evidence="19" type="ORF">DESPIGER_2624</name>
</gene>
<accession>A0A1K1LIB3</accession>
<feature type="domain" description="tRNA (guanine-N(1)-)-methyltransferase C-terminal" evidence="18">
    <location>
        <begin position="246"/>
        <end position="428"/>
    </location>
</feature>
<evidence type="ECO:0000256" key="11">
    <source>
        <dbReference type="ARBA" id="ARBA00022694"/>
    </source>
</evidence>
<feature type="domain" description="tRNA methyltransferase TRMD/TRM10-type" evidence="17">
    <location>
        <begin position="2"/>
        <end position="222"/>
    </location>
</feature>
<protein>
    <recommendedName>
        <fullName evidence="6 15">tRNA (guanine-N(1)-)-methyltransferase</fullName>
        <ecNumber evidence="5 15">2.1.1.228</ecNumber>
    </recommendedName>
    <alternativeName>
        <fullName evidence="12 15">M1G-methyltransferase</fullName>
    </alternativeName>
    <alternativeName>
        <fullName evidence="13 15">tRNA [GM37] methyltransferase</fullName>
    </alternativeName>
</protein>
<comment type="subcellular location">
    <subcellularLocation>
        <location evidence="2 15 16">Cytoplasm</location>
    </subcellularLocation>
</comment>
<sequence length="431" mass="46928">MLRFHLVSLFPEFFRSPLETALLGRAREAGIVDFSFHDPRSFSTSRHHHVDDRPYGGGPGMVMQGEPVAAALRSIEKPGRMILLAPSGRPLNDALARELAREEDLTLICGRYEGLDARLLDIFPLEPVSVGEAVLNGGETAALAVIESVARLVPGFMGKEESGDDESFSNGLLEYPHYTRPDVLEGREVPEVLRGGDHGAVARWRRQQSLATTLRVRPDLLDSAPLAAEDARHLATLPRTRAGRNLSFCLVHYPVLLGRKISGVSSLTNLDIHDIARISRSYAMGPFYAVTPLEDQQRLLQAIVRHWTQGAGSRGNPDRAQALATVCPAGSVDAAVEHLTERTGMRPRVVASSASWPAHKHAPPPLCPADVCRMCEEGPVLLLLGTAQGLAPEVLARCDGVLRPIRYLGYNHLSVRSAAAILADRILGDYK</sequence>
<evidence type="ECO:0000256" key="14">
    <source>
        <dbReference type="ARBA" id="ARBA00047783"/>
    </source>
</evidence>
<dbReference type="Gene3D" id="1.10.1270.20">
    <property type="entry name" value="tRNA(m1g37)methyltransferase, domain 2"/>
    <property type="match status" value="1"/>
</dbReference>
<evidence type="ECO:0000256" key="3">
    <source>
        <dbReference type="ARBA" id="ARBA00007630"/>
    </source>
</evidence>
<keyword evidence="20" id="KW-1185">Reference proteome</keyword>
<dbReference type="EMBL" id="LT630450">
    <property type="protein sequence ID" value="SFV74434.1"/>
    <property type="molecule type" value="Genomic_DNA"/>
</dbReference>
<dbReference type="NCBIfam" id="TIGR00088">
    <property type="entry name" value="trmD"/>
    <property type="match status" value="1"/>
</dbReference>
<dbReference type="RefSeq" id="WP_072337391.1">
    <property type="nucleotide sequence ID" value="NZ_CALJDE010000029.1"/>
</dbReference>
<dbReference type="GO" id="GO:0005829">
    <property type="term" value="C:cytosol"/>
    <property type="evidence" value="ECO:0007669"/>
    <property type="project" value="TreeGrafter"/>
</dbReference>
<dbReference type="KEGG" id="dpg:DESPIGER_2624"/>
<dbReference type="AlphaFoldDB" id="A0A1K1LIB3"/>
<comment type="function">
    <text evidence="1 15 16">Specifically methylates guanosine-37 in various tRNAs.</text>
</comment>
<dbReference type="SUPFAM" id="SSF75217">
    <property type="entry name" value="alpha/beta knot"/>
    <property type="match status" value="1"/>
</dbReference>
<keyword evidence="9 15" id="KW-0808">Transferase</keyword>
<evidence type="ECO:0000256" key="4">
    <source>
        <dbReference type="ARBA" id="ARBA00011738"/>
    </source>
</evidence>
<comment type="similarity">
    <text evidence="3 15 16">Belongs to the RNA methyltransferase TrmD family.</text>
</comment>
<keyword evidence="7 15" id="KW-0963">Cytoplasm</keyword>
<dbReference type="InterPro" id="IPR023148">
    <property type="entry name" value="tRNA_m1G_MeTrfase_C_sf"/>
</dbReference>
<dbReference type="InterPro" id="IPR029026">
    <property type="entry name" value="tRNA_m1G_MTases_N"/>
</dbReference>
<feature type="binding site" evidence="15">
    <location>
        <position position="110"/>
    </location>
    <ligand>
        <name>S-adenosyl-L-methionine</name>
        <dbReference type="ChEBI" id="CHEBI:59789"/>
    </ligand>
</feature>
<dbReference type="FunFam" id="1.10.1270.20:FF:000001">
    <property type="entry name" value="tRNA (guanine-N(1)-)-methyltransferase"/>
    <property type="match status" value="1"/>
</dbReference>
<evidence type="ECO:0000256" key="6">
    <source>
        <dbReference type="ARBA" id="ARBA00014679"/>
    </source>
</evidence>
<evidence type="ECO:0000256" key="8">
    <source>
        <dbReference type="ARBA" id="ARBA00022603"/>
    </source>
</evidence>
<evidence type="ECO:0000256" key="12">
    <source>
        <dbReference type="ARBA" id="ARBA00029736"/>
    </source>
</evidence>
<dbReference type="InterPro" id="IPR019230">
    <property type="entry name" value="RNA_MeTrfase_C_dom"/>
</dbReference>
<dbReference type="GO" id="GO:0002939">
    <property type="term" value="P:tRNA N1-guanine methylation"/>
    <property type="evidence" value="ECO:0007669"/>
    <property type="project" value="TreeGrafter"/>
</dbReference>
<dbReference type="EC" id="2.1.1.228" evidence="5 15"/>